<dbReference type="OrthoDB" id="200347at2"/>
<dbReference type="InterPro" id="IPR021327">
    <property type="entry name" value="DUF2934"/>
</dbReference>
<feature type="compositionally biased region" description="Basic and acidic residues" evidence="1">
    <location>
        <begin position="78"/>
        <end position="92"/>
    </location>
</feature>
<dbReference type="STRING" id="452637.Oter_0361"/>
<evidence type="ECO:0008006" key="4">
    <source>
        <dbReference type="Google" id="ProtNLM"/>
    </source>
</evidence>
<reference evidence="2 3" key="1">
    <citation type="journal article" date="2011" name="J. Bacteriol.">
        <title>Genome sequence of the verrucomicrobium Opitutus terrae PB90-1, an abundant inhabitant of rice paddy soil ecosystems.</title>
        <authorList>
            <person name="van Passel M.W."/>
            <person name="Kant R."/>
            <person name="Palva A."/>
            <person name="Copeland A."/>
            <person name="Lucas S."/>
            <person name="Lapidus A."/>
            <person name="Glavina del Rio T."/>
            <person name="Pitluck S."/>
            <person name="Goltsman E."/>
            <person name="Clum A."/>
            <person name="Sun H."/>
            <person name="Schmutz J."/>
            <person name="Larimer F.W."/>
            <person name="Land M.L."/>
            <person name="Hauser L."/>
            <person name="Kyrpides N."/>
            <person name="Mikhailova N."/>
            <person name="Richardson P.P."/>
            <person name="Janssen P.H."/>
            <person name="de Vos W.M."/>
            <person name="Smidt H."/>
        </authorList>
    </citation>
    <scope>NUCLEOTIDE SEQUENCE [LARGE SCALE GENOMIC DNA]</scope>
    <source>
        <strain evidence="3">DSM 11246 / JCM 15787 / PB90-1</strain>
    </source>
</reference>
<dbReference type="Pfam" id="PF11154">
    <property type="entry name" value="DUF2934"/>
    <property type="match status" value="1"/>
</dbReference>
<dbReference type="RefSeq" id="WP_012373189.1">
    <property type="nucleotide sequence ID" value="NC_010571.1"/>
</dbReference>
<keyword evidence="3" id="KW-1185">Reference proteome</keyword>
<proteinExistence type="predicted"/>
<evidence type="ECO:0000256" key="1">
    <source>
        <dbReference type="SAM" id="MobiDB-lite"/>
    </source>
</evidence>
<dbReference type="HOGENOM" id="CLU_2274507_0_0_0"/>
<dbReference type="EMBL" id="CP001032">
    <property type="protein sequence ID" value="ACB73651.1"/>
    <property type="molecule type" value="Genomic_DNA"/>
</dbReference>
<dbReference type="AlphaFoldDB" id="B1ZQY4"/>
<evidence type="ECO:0000313" key="2">
    <source>
        <dbReference type="EMBL" id="ACB73651.1"/>
    </source>
</evidence>
<protein>
    <recommendedName>
        <fullName evidence="4">DUF2934 domain-containing protein</fullName>
    </recommendedName>
</protein>
<dbReference type="KEGG" id="ote:Oter_0361"/>
<evidence type="ECO:0000313" key="3">
    <source>
        <dbReference type="Proteomes" id="UP000007013"/>
    </source>
</evidence>
<gene>
    <name evidence="2" type="ordered locus">Oter_0361</name>
</gene>
<accession>B1ZQY4</accession>
<sequence>MKTTTDVSQSARSYHDAISARAREIWRARGEPSGEDVEIWLQAERDLVASGAIPASPPPPLPRSARRTKVAADEIDERELADRLDAFGDRGARSPTSLDPGI</sequence>
<dbReference type="Proteomes" id="UP000007013">
    <property type="component" value="Chromosome"/>
</dbReference>
<feature type="region of interest" description="Disordered" evidence="1">
    <location>
        <begin position="51"/>
        <end position="102"/>
    </location>
</feature>
<organism evidence="2 3">
    <name type="scientific">Opitutus terrae (strain DSM 11246 / JCM 15787 / PB90-1)</name>
    <dbReference type="NCBI Taxonomy" id="452637"/>
    <lineage>
        <taxon>Bacteria</taxon>
        <taxon>Pseudomonadati</taxon>
        <taxon>Verrucomicrobiota</taxon>
        <taxon>Opitutia</taxon>
        <taxon>Opitutales</taxon>
        <taxon>Opitutaceae</taxon>
        <taxon>Opitutus</taxon>
    </lineage>
</organism>
<name>B1ZQY4_OPITP</name>